<evidence type="ECO:0000256" key="1">
    <source>
        <dbReference type="SAM" id="MobiDB-lite"/>
    </source>
</evidence>
<proteinExistence type="predicted"/>
<organism evidence="2 3">
    <name type="scientific">Prorocentrum cordatum</name>
    <dbReference type="NCBI Taxonomy" id="2364126"/>
    <lineage>
        <taxon>Eukaryota</taxon>
        <taxon>Sar</taxon>
        <taxon>Alveolata</taxon>
        <taxon>Dinophyceae</taxon>
        <taxon>Prorocentrales</taxon>
        <taxon>Prorocentraceae</taxon>
        <taxon>Prorocentrum</taxon>
    </lineage>
</organism>
<evidence type="ECO:0000313" key="3">
    <source>
        <dbReference type="Proteomes" id="UP001189429"/>
    </source>
</evidence>
<gene>
    <name evidence="2" type="ORF">PCOR1329_LOCUS42744</name>
</gene>
<accession>A0ABN9TWA6</accession>
<sequence length="99" mass="10506">MISSTVVVVTSLGVRAQKRKSGKKGGALVRVPELGGAMLGGRPRADFAQGPPRRRQASSQCQGGQRVLALAWGAGGDRARGGDQPDLKSRMATWPRRLR</sequence>
<keyword evidence="3" id="KW-1185">Reference proteome</keyword>
<protein>
    <submittedName>
        <fullName evidence="2">Uncharacterized protein</fullName>
    </submittedName>
</protein>
<evidence type="ECO:0000313" key="2">
    <source>
        <dbReference type="EMBL" id="CAK0850312.1"/>
    </source>
</evidence>
<reference evidence="2" key="1">
    <citation type="submission" date="2023-10" db="EMBL/GenBank/DDBJ databases">
        <authorList>
            <person name="Chen Y."/>
            <person name="Shah S."/>
            <person name="Dougan E. K."/>
            <person name="Thang M."/>
            <person name="Chan C."/>
        </authorList>
    </citation>
    <scope>NUCLEOTIDE SEQUENCE [LARGE SCALE GENOMIC DNA]</scope>
</reference>
<dbReference type="EMBL" id="CAUYUJ010015137">
    <property type="protein sequence ID" value="CAK0850312.1"/>
    <property type="molecule type" value="Genomic_DNA"/>
</dbReference>
<feature type="compositionally biased region" description="Basic and acidic residues" evidence="1">
    <location>
        <begin position="77"/>
        <end position="89"/>
    </location>
</feature>
<comment type="caution">
    <text evidence="2">The sequence shown here is derived from an EMBL/GenBank/DDBJ whole genome shotgun (WGS) entry which is preliminary data.</text>
</comment>
<feature type="region of interest" description="Disordered" evidence="1">
    <location>
        <begin position="39"/>
        <end position="99"/>
    </location>
</feature>
<dbReference type="Proteomes" id="UP001189429">
    <property type="component" value="Unassembled WGS sequence"/>
</dbReference>
<name>A0ABN9TWA6_9DINO</name>